<feature type="coiled-coil region" evidence="1">
    <location>
        <begin position="403"/>
        <end position="430"/>
    </location>
</feature>
<feature type="compositionally biased region" description="Low complexity" evidence="2">
    <location>
        <begin position="345"/>
        <end position="354"/>
    </location>
</feature>
<evidence type="ECO:0000256" key="2">
    <source>
        <dbReference type="SAM" id="MobiDB-lite"/>
    </source>
</evidence>
<dbReference type="InterPro" id="IPR058581">
    <property type="entry name" value="TM_HPP"/>
</dbReference>
<organism evidence="5 6">
    <name type="scientific">Linnemannia elongata AG-77</name>
    <dbReference type="NCBI Taxonomy" id="1314771"/>
    <lineage>
        <taxon>Eukaryota</taxon>
        <taxon>Fungi</taxon>
        <taxon>Fungi incertae sedis</taxon>
        <taxon>Mucoromycota</taxon>
        <taxon>Mortierellomycotina</taxon>
        <taxon>Mortierellomycetes</taxon>
        <taxon>Mortierellales</taxon>
        <taxon>Mortierellaceae</taxon>
        <taxon>Linnemannia</taxon>
    </lineage>
</organism>
<feature type="compositionally biased region" description="Polar residues" evidence="2">
    <location>
        <begin position="258"/>
        <end position="273"/>
    </location>
</feature>
<feature type="region of interest" description="Disordered" evidence="2">
    <location>
        <begin position="223"/>
        <end position="282"/>
    </location>
</feature>
<proteinExistence type="predicted"/>
<feature type="region of interest" description="Disordered" evidence="2">
    <location>
        <begin position="340"/>
        <end position="402"/>
    </location>
</feature>
<keyword evidence="6" id="KW-1185">Reference proteome</keyword>
<dbReference type="Proteomes" id="UP000078512">
    <property type="component" value="Unassembled WGS sequence"/>
</dbReference>
<keyword evidence="3" id="KW-0812">Transmembrane</keyword>
<accession>A0A197JN12</accession>
<evidence type="ECO:0000256" key="1">
    <source>
        <dbReference type="SAM" id="Coils"/>
    </source>
</evidence>
<dbReference type="STRING" id="1314771.A0A197JN12"/>
<keyword evidence="3" id="KW-0472">Membrane</keyword>
<keyword evidence="1" id="KW-0175">Coiled coil</keyword>
<dbReference type="EMBL" id="KV442075">
    <property type="protein sequence ID" value="OAQ25749.1"/>
    <property type="molecule type" value="Genomic_DNA"/>
</dbReference>
<dbReference type="InterPro" id="IPR007065">
    <property type="entry name" value="HPP"/>
</dbReference>
<feature type="region of interest" description="Disordered" evidence="2">
    <location>
        <begin position="294"/>
        <end position="319"/>
    </location>
</feature>
<feature type="transmembrane region" description="Helical" evidence="3">
    <location>
        <begin position="167"/>
        <end position="188"/>
    </location>
</feature>
<sequence length="436" mass="47274">MVSPAIHTYFSKMKGQRYDPEKLKYPPKPPTRIQVLVSTFVGSFISIAIVASLTYNAQWFIDRNTPVMAGSFGASAVLIYGAIEAPLSQPRNVIGGHLSASFIGVSLYKLFNLMSADLFSRLHWLLCSLSVSISLLVMQLTHTVHPPASASALIAVSGGQVIYDLGYWYLLCPIALGVALMMVVAMLVNNVVRTYPSHWWAPKRKVIQVLDQDMSVTVADFMSPEVDEEDDQEEGEQKTAGDDVASSAVGNNNNNNNKSLTHQPTISSSSSLTFPPAPKEASSNPIIAEVHSYPDHLPTSITPSTPQPIPRTESHPQGQYAIYYGGDHHEALRDGEKLLERPCASSSSSSPSTSAKDLEHGHGPHEPTHKRHSILIGLRGAPHPTSHPSSSGAANDSHVATMEEEYRATIEQLHQRIQDLESRLAAATADSNAVSD</sequence>
<dbReference type="OrthoDB" id="2016548at2759"/>
<feature type="transmembrane region" description="Helical" evidence="3">
    <location>
        <begin position="67"/>
        <end position="87"/>
    </location>
</feature>
<dbReference type="AlphaFoldDB" id="A0A197JN12"/>
<feature type="transmembrane region" description="Helical" evidence="3">
    <location>
        <begin position="93"/>
        <end position="111"/>
    </location>
</feature>
<dbReference type="Pfam" id="PF04982">
    <property type="entry name" value="TM_HPP"/>
    <property type="match status" value="1"/>
</dbReference>
<evidence type="ECO:0000313" key="6">
    <source>
        <dbReference type="Proteomes" id="UP000078512"/>
    </source>
</evidence>
<evidence type="ECO:0000256" key="3">
    <source>
        <dbReference type="SAM" id="Phobius"/>
    </source>
</evidence>
<keyword evidence="3" id="KW-1133">Transmembrane helix</keyword>
<name>A0A197JN12_9FUNG</name>
<gene>
    <name evidence="5" type="ORF">K457DRAFT_140911</name>
</gene>
<reference evidence="5 6" key="1">
    <citation type="submission" date="2016-05" db="EMBL/GenBank/DDBJ databases">
        <title>Genome sequencing reveals origins of a unique bacterial endosymbiosis in the earliest lineages of terrestrial Fungi.</title>
        <authorList>
            <consortium name="DOE Joint Genome Institute"/>
            <person name="Uehling J."/>
            <person name="Gryganskyi A."/>
            <person name="Hameed K."/>
            <person name="Tschaplinski T."/>
            <person name="Misztal P."/>
            <person name="Wu S."/>
            <person name="Desiro A."/>
            <person name="Vande Pol N."/>
            <person name="Du Z.-Y."/>
            <person name="Zienkiewicz A."/>
            <person name="Zienkiewicz K."/>
            <person name="Morin E."/>
            <person name="Tisserant E."/>
            <person name="Splivallo R."/>
            <person name="Hainaut M."/>
            <person name="Henrissat B."/>
            <person name="Ohm R."/>
            <person name="Kuo A."/>
            <person name="Yan J."/>
            <person name="Lipzen A."/>
            <person name="Nolan M."/>
            <person name="Labutti K."/>
            <person name="Barry K."/>
            <person name="Goldstein A."/>
            <person name="Labbe J."/>
            <person name="Schadt C."/>
            <person name="Tuskan G."/>
            <person name="Grigoriev I."/>
            <person name="Martin F."/>
            <person name="Vilgalys R."/>
            <person name="Bonito G."/>
        </authorList>
    </citation>
    <scope>NUCLEOTIDE SEQUENCE [LARGE SCALE GENOMIC DNA]</scope>
    <source>
        <strain evidence="5 6">AG-77</strain>
    </source>
</reference>
<evidence type="ECO:0000313" key="5">
    <source>
        <dbReference type="EMBL" id="OAQ25749.1"/>
    </source>
</evidence>
<feature type="domain" description="HPP transmembrane region" evidence="4">
    <location>
        <begin position="30"/>
        <end position="196"/>
    </location>
</feature>
<dbReference type="PANTHER" id="PTHR33741:SF5">
    <property type="entry name" value="TRANSMEMBRANE PROTEIN DDB_G0269096-RELATED"/>
    <property type="match status" value="1"/>
</dbReference>
<feature type="compositionally biased region" description="Acidic residues" evidence="2">
    <location>
        <begin position="225"/>
        <end position="234"/>
    </location>
</feature>
<dbReference type="PANTHER" id="PTHR33741">
    <property type="entry name" value="TRANSMEMBRANE PROTEIN DDB_G0269096-RELATED"/>
    <property type="match status" value="1"/>
</dbReference>
<feature type="compositionally biased region" description="Basic and acidic residues" evidence="2">
    <location>
        <begin position="356"/>
        <end position="367"/>
    </location>
</feature>
<protein>
    <submittedName>
        <fullName evidence="5">HPP-domain-containing protein</fullName>
    </submittedName>
</protein>
<feature type="transmembrane region" description="Helical" evidence="3">
    <location>
        <begin position="33"/>
        <end position="55"/>
    </location>
</feature>
<feature type="transmembrane region" description="Helical" evidence="3">
    <location>
        <begin position="123"/>
        <end position="141"/>
    </location>
</feature>
<evidence type="ECO:0000259" key="4">
    <source>
        <dbReference type="Pfam" id="PF04982"/>
    </source>
</evidence>